<accession>A0ACB8QFA2</accession>
<keyword evidence="2" id="KW-1185">Reference proteome</keyword>
<evidence type="ECO:0000313" key="1">
    <source>
        <dbReference type="EMBL" id="KAI0030368.1"/>
    </source>
</evidence>
<sequence>MRIAPKFRVSGFGISRGREAGGVPNWPQSPPMLRITNFVPRLAPVYAGAFLRPSQKCGHPFRIHIILTACRAQTFGVGEQIILRAPHQGIIPDRRSQMTAQTPKSAHIFAYIIFTPIWGVPKCPFLRAIHVLANTSTTSKDTLRLGPLPPAGKAEILTEKKSFALRLKDWFSVPLNFSTIVMRSRIVHVLMSGSIQIELPHVVCNLVMPVLRAMAAMVAVTTAMAIRSEREDGLGDEACIRMALLSEDAGLYKRELGGDNQDRKLYCTERIVQVLMRDRASTKAHQNT</sequence>
<dbReference type="Proteomes" id="UP000814128">
    <property type="component" value="Unassembled WGS sequence"/>
</dbReference>
<reference evidence="1" key="2">
    <citation type="journal article" date="2022" name="New Phytol.">
        <title>Evolutionary transition to the ectomycorrhizal habit in the genomes of a hyperdiverse lineage of mushroom-forming fungi.</title>
        <authorList>
            <person name="Looney B."/>
            <person name="Miyauchi S."/>
            <person name="Morin E."/>
            <person name="Drula E."/>
            <person name="Courty P.E."/>
            <person name="Kohler A."/>
            <person name="Kuo A."/>
            <person name="LaButti K."/>
            <person name="Pangilinan J."/>
            <person name="Lipzen A."/>
            <person name="Riley R."/>
            <person name="Andreopoulos W."/>
            <person name="He G."/>
            <person name="Johnson J."/>
            <person name="Nolan M."/>
            <person name="Tritt A."/>
            <person name="Barry K.W."/>
            <person name="Grigoriev I.V."/>
            <person name="Nagy L.G."/>
            <person name="Hibbett D."/>
            <person name="Henrissat B."/>
            <person name="Matheny P.B."/>
            <person name="Labbe J."/>
            <person name="Martin F.M."/>
        </authorList>
    </citation>
    <scope>NUCLEOTIDE SEQUENCE</scope>
    <source>
        <strain evidence="1">EC-137</strain>
    </source>
</reference>
<gene>
    <name evidence="1" type="ORF">K488DRAFT_72235</name>
</gene>
<comment type="caution">
    <text evidence="1">The sequence shown here is derived from an EMBL/GenBank/DDBJ whole genome shotgun (WGS) entry which is preliminary data.</text>
</comment>
<proteinExistence type="predicted"/>
<reference evidence="1" key="1">
    <citation type="submission" date="2021-02" db="EMBL/GenBank/DDBJ databases">
        <authorList>
            <consortium name="DOE Joint Genome Institute"/>
            <person name="Ahrendt S."/>
            <person name="Looney B.P."/>
            <person name="Miyauchi S."/>
            <person name="Morin E."/>
            <person name="Drula E."/>
            <person name="Courty P.E."/>
            <person name="Chicoki N."/>
            <person name="Fauchery L."/>
            <person name="Kohler A."/>
            <person name="Kuo A."/>
            <person name="Labutti K."/>
            <person name="Pangilinan J."/>
            <person name="Lipzen A."/>
            <person name="Riley R."/>
            <person name="Andreopoulos W."/>
            <person name="He G."/>
            <person name="Johnson J."/>
            <person name="Barry K.W."/>
            <person name="Grigoriev I.V."/>
            <person name="Nagy L."/>
            <person name="Hibbett D."/>
            <person name="Henrissat B."/>
            <person name="Matheny P.B."/>
            <person name="Labbe J."/>
            <person name="Martin F."/>
        </authorList>
    </citation>
    <scope>NUCLEOTIDE SEQUENCE</scope>
    <source>
        <strain evidence="1">EC-137</strain>
    </source>
</reference>
<name>A0ACB8QFA2_9AGAM</name>
<evidence type="ECO:0000313" key="2">
    <source>
        <dbReference type="Proteomes" id="UP000814128"/>
    </source>
</evidence>
<protein>
    <submittedName>
        <fullName evidence="1">Uncharacterized protein</fullName>
    </submittedName>
</protein>
<dbReference type="EMBL" id="MU273625">
    <property type="protein sequence ID" value="KAI0030368.1"/>
    <property type="molecule type" value="Genomic_DNA"/>
</dbReference>
<organism evidence="1 2">
    <name type="scientific">Vararia minispora EC-137</name>
    <dbReference type="NCBI Taxonomy" id="1314806"/>
    <lineage>
        <taxon>Eukaryota</taxon>
        <taxon>Fungi</taxon>
        <taxon>Dikarya</taxon>
        <taxon>Basidiomycota</taxon>
        <taxon>Agaricomycotina</taxon>
        <taxon>Agaricomycetes</taxon>
        <taxon>Russulales</taxon>
        <taxon>Lachnocladiaceae</taxon>
        <taxon>Vararia</taxon>
    </lineage>
</organism>